<name>A0A7J7P5H3_9MAGN</name>
<dbReference type="PANTHER" id="PTHR37722:SF2">
    <property type="entry name" value="OS01G0167700 PROTEIN"/>
    <property type="match status" value="1"/>
</dbReference>
<dbReference type="PANTHER" id="PTHR37722">
    <property type="entry name" value="OS01G0167700 PROTEIN"/>
    <property type="match status" value="1"/>
</dbReference>
<protein>
    <submittedName>
        <fullName evidence="2">Uncharacterized protein</fullName>
    </submittedName>
</protein>
<evidence type="ECO:0000313" key="3">
    <source>
        <dbReference type="Proteomes" id="UP000541444"/>
    </source>
</evidence>
<dbReference type="Proteomes" id="UP000541444">
    <property type="component" value="Unassembled WGS sequence"/>
</dbReference>
<evidence type="ECO:0000256" key="1">
    <source>
        <dbReference type="SAM" id="MobiDB-lite"/>
    </source>
</evidence>
<feature type="compositionally biased region" description="Polar residues" evidence="1">
    <location>
        <begin position="194"/>
        <end position="214"/>
    </location>
</feature>
<comment type="caution">
    <text evidence="2">The sequence shown here is derived from an EMBL/GenBank/DDBJ whole genome shotgun (WGS) entry which is preliminary data.</text>
</comment>
<evidence type="ECO:0000313" key="2">
    <source>
        <dbReference type="EMBL" id="KAF6174522.1"/>
    </source>
</evidence>
<organism evidence="2 3">
    <name type="scientific">Kingdonia uniflora</name>
    <dbReference type="NCBI Taxonomy" id="39325"/>
    <lineage>
        <taxon>Eukaryota</taxon>
        <taxon>Viridiplantae</taxon>
        <taxon>Streptophyta</taxon>
        <taxon>Embryophyta</taxon>
        <taxon>Tracheophyta</taxon>
        <taxon>Spermatophyta</taxon>
        <taxon>Magnoliopsida</taxon>
        <taxon>Ranunculales</taxon>
        <taxon>Circaeasteraceae</taxon>
        <taxon>Kingdonia</taxon>
    </lineage>
</organism>
<proteinExistence type="predicted"/>
<feature type="region of interest" description="Disordered" evidence="1">
    <location>
        <begin position="194"/>
        <end position="247"/>
    </location>
</feature>
<dbReference type="AlphaFoldDB" id="A0A7J7P5H3"/>
<feature type="compositionally biased region" description="Polar residues" evidence="1">
    <location>
        <begin position="230"/>
        <end position="247"/>
    </location>
</feature>
<sequence length="323" mass="36545">MVQGFCGISYLIVSLGLTPLKSRQVCKDWELIRVNSMVHGTDIPHCDTNNQSTKMKHSTLIGFMALDGDNYAVDNFFSEEARLYDNAEDNKKPLDAWERRPHNKTIHFTDSWRCKTQNASDFAFEDSYLHSKRRIVIAPHEFDFSAVPYFEASGKDQDFMAMKGARNLKEEGSWDFSPLSWSYFTKRDTKDDTSMLSEKSCSSTVVGEGQSDQATGCEKSAEGPEKEGSVGNNDLLSDNGKTVSSLGSNNNCGQCMERKVENSVLIEMPEIQVSAEHKEDNYTKDVLEIEISVEDTRECMETKDENSILIEMPEHKFSLNMKK</sequence>
<feature type="non-terminal residue" evidence="2">
    <location>
        <position position="1"/>
    </location>
</feature>
<accession>A0A7J7P5H3</accession>
<reference evidence="2 3" key="1">
    <citation type="journal article" date="2020" name="IScience">
        <title>Genome Sequencing of the Endangered Kingdonia uniflora (Circaeasteraceae, Ranunculales) Reveals Potential Mechanisms of Evolutionary Specialization.</title>
        <authorList>
            <person name="Sun Y."/>
            <person name="Deng T."/>
            <person name="Zhang A."/>
            <person name="Moore M.J."/>
            <person name="Landis J.B."/>
            <person name="Lin N."/>
            <person name="Zhang H."/>
            <person name="Zhang X."/>
            <person name="Huang J."/>
            <person name="Zhang X."/>
            <person name="Sun H."/>
            <person name="Wang H."/>
        </authorList>
    </citation>
    <scope>NUCLEOTIDE SEQUENCE [LARGE SCALE GENOMIC DNA]</scope>
    <source>
        <strain evidence="2">TB1705</strain>
        <tissue evidence="2">Leaf</tissue>
    </source>
</reference>
<dbReference type="EMBL" id="JACGCM010000262">
    <property type="protein sequence ID" value="KAF6174522.1"/>
    <property type="molecule type" value="Genomic_DNA"/>
</dbReference>
<dbReference type="OrthoDB" id="994901at2759"/>
<feature type="compositionally biased region" description="Basic and acidic residues" evidence="1">
    <location>
        <begin position="219"/>
        <end position="228"/>
    </location>
</feature>
<keyword evidence="3" id="KW-1185">Reference proteome</keyword>
<gene>
    <name evidence="2" type="ORF">GIB67_004716</name>
</gene>